<accession>A0ABM1A6Q0</accession>
<protein>
    <submittedName>
        <fullName evidence="4">Uncharacterized protein LOC106012701</fullName>
    </submittedName>
</protein>
<name>A0ABM1A6Q0_APLCA</name>
<dbReference type="GeneID" id="106012701"/>
<dbReference type="RefSeq" id="XP_012941888.1">
    <property type="nucleotide sequence ID" value="XM_013086434.1"/>
</dbReference>
<dbReference type="Proteomes" id="UP000694888">
    <property type="component" value="Unplaced"/>
</dbReference>
<feature type="signal peptide" evidence="2">
    <location>
        <begin position="1"/>
        <end position="19"/>
    </location>
</feature>
<proteinExistence type="predicted"/>
<evidence type="ECO:0000313" key="4">
    <source>
        <dbReference type="RefSeq" id="XP_012941888.1"/>
    </source>
</evidence>
<organism evidence="3 4">
    <name type="scientific">Aplysia californica</name>
    <name type="common">California sea hare</name>
    <dbReference type="NCBI Taxonomy" id="6500"/>
    <lineage>
        <taxon>Eukaryota</taxon>
        <taxon>Metazoa</taxon>
        <taxon>Spiralia</taxon>
        <taxon>Lophotrochozoa</taxon>
        <taxon>Mollusca</taxon>
        <taxon>Gastropoda</taxon>
        <taxon>Heterobranchia</taxon>
        <taxon>Euthyneura</taxon>
        <taxon>Tectipleura</taxon>
        <taxon>Aplysiida</taxon>
        <taxon>Aplysioidea</taxon>
        <taxon>Aplysiidae</taxon>
        <taxon>Aplysia</taxon>
    </lineage>
</organism>
<evidence type="ECO:0000256" key="2">
    <source>
        <dbReference type="SAM" id="SignalP"/>
    </source>
</evidence>
<gene>
    <name evidence="4" type="primary">LOC106012701</name>
</gene>
<sequence length="141" mass="15251">MVYKVVLCTLLCLAVAANALVGKECESESDCGAGECCQILSEFMVVSRRAVELPPPEILMPGSTKGTCQMYRVEGQGCDSLAKINGYCGCGPGLYCNVYEAPLPTTAKHAPPLTRRDMRPSRPGYHWVSQCDKTNSTTKQP</sequence>
<evidence type="ECO:0000313" key="3">
    <source>
        <dbReference type="Proteomes" id="UP000694888"/>
    </source>
</evidence>
<evidence type="ECO:0000256" key="1">
    <source>
        <dbReference type="SAM" id="MobiDB-lite"/>
    </source>
</evidence>
<keyword evidence="2" id="KW-0732">Signal</keyword>
<keyword evidence="3" id="KW-1185">Reference proteome</keyword>
<reference evidence="4" key="1">
    <citation type="submission" date="2025-08" db="UniProtKB">
        <authorList>
            <consortium name="RefSeq"/>
        </authorList>
    </citation>
    <scope>IDENTIFICATION</scope>
</reference>
<feature type="compositionally biased region" description="Polar residues" evidence="1">
    <location>
        <begin position="131"/>
        <end position="141"/>
    </location>
</feature>
<feature type="chain" id="PRO_5047358716" evidence="2">
    <location>
        <begin position="20"/>
        <end position="141"/>
    </location>
</feature>
<feature type="region of interest" description="Disordered" evidence="1">
    <location>
        <begin position="107"/>
        <end position="141"/>
    </location>
</feature>